<protein>
    <submittedName>
        <fullName evidence="2">Uncharacterized protein</fullName>
    </submittedName>
</protein>
<accession>Q8LHY2</accession>
<evidence type="ECO:0000313" key="3">
    <source>
        <dbReference type="Proteomes" id="UP000000763"/>
    </source>
</evidence>
<dbReference type="EMBL" id="AP004262">
    <property type="protein sequence ID" value="BAC10814.1"/>
    <property type="molecule type" value="Genomic_DNA"/>
</dbReference>
<name>Q8LHY2_ORYSJ</name>
<gene>
    <name evidence="2" type="primary">P0022B05.118</name>
</gene>
<dbReference type="Proteomes" id="UP000000763">
    <property type="component" value="Chromosome 7"/>
</dbReference>
<reference evidence="3" key="1">
    <citation type="journal article" date="2005" name="Nature">
        <title>The map-based sequence of the rice genome.</title>
        <authorList>
            <consortium name="International rice genome sequencing project (IRGSP)"/>
            <person name="Matsumoto T."/>
            <person name="Wu J."/>
            <person name="Kanamori H."/>
            <person name="Katayose Y."/>
            <person name="Fujisawa M."/>
            <person name="Namiki N."/>
            <person name="Mizuno H."/>
            <person name="Yamamoto K."/>
            <person name="Antonio B.A."/>
            <person name="Baba T."/>
            <person name="Sakata K."/>
            <person name="Nagamura Y."/>
            <person name="Aoki H."/>
            <person name="Arikawa K."/>
            <person name="Arita K."/>
            <person name="Bito T."/>
            <person name="Chiden Y."/>
            <person name="Fujitsuka N."/>
            <person name="Fukunaka R."/>
            <person name="Hamada M."/>
            <person name="Harada C."/>
            <person name="Hayashi A."/>
            <person name="Hijishita S."/>
            <person name="Honda M."/>
            <person name="Hosokawa S."/>
            <person name="Ichikawa Y."/>
            <person name="Idonuma A."/>
            <person name="Iijima M."/>
            <person name="Ikeda M."/>
            <person name="Ikeno M."/>
            <person name="Ito K."/>
            <person name="Ito S."/>
            <person name="Ito T."/>
            <person name="Ito Y."/>
            <person name="Ito Y."/>
            <person name="Iwabuchi A."/>
            <person name="Kamiya K."/>
            <person name="Karasawa W."/>
            <person name="Kurita K."/>
            <person name="Katagiri S."/>
            <person name="Kikuta A."/>
            <person name="Kobayashi H."/>
            <person name="Kobayashi N."/>
            <person name="Machita K."/>
            <person name="Maehara T."/>
            <person name="Masukawa M."/>
            <person name="Mizubayashi T."/>
            <person name="Mukai Y."/>
            <person name="Nagasaki H."/>
            <person name="Nagata Y."/>
            <person name="Naito S."/>
            <person name="Nakashima M."/>
            <person name="Nakama Y."/>
            <person name="Nakamichi Y."/>
            <person name="Nakamura M."/>
            <person name="Meguro A."/>
            <person name="Negishi M."/>
            <person name="Ohta I."/>
            <person name="Ohta T."/>
            <person name="Okamoto M."/>
            <person name="Ono N."/>
            <person name="Saji S."/>
            <person name="Sakaguchi M."/>
            <person name="Sakai K."/>
            <person name="Shibata M."/>
            <person name="Shimokawa T."/>
            <person name="Song J."/>
            <person name="Takazaki Y."/>
            <person name="Terasawa K."/>
            <person name="Tsugane M."/>
            <person name="Tsuji K."/>
            <person name="Ueda S."/>
            <person name="Waki K."/>
            <person name="Yamagata H."/>
            <person name="Yamamoto M."/>
            <person name="Yamamoto S."/>
            <person name="Yamane H."/>
            <person name="Yoshiki S."/>
            <person name="Yoshihara R."/>
            <person name="Yukawa K."/>
            <person name="Zhong H."/>
            <person name="Yano M."/>
            <person name="Yuan Q."/>
            <person name="Ouyang S."/>
            <person name="Liu J."/>
            <person name="Jones K.M."/>
            <person name="Gansberger K."/>
            <person name="Moffat K."/>
            <person name="Hill J."/>
            <person name="Bera J."/>
            <person name="Fadrosh D."/>
            <person name="Jin S."/>
            <person name="Johri S."/>
            <person name="Kim M."/>
            <person name="Overton L."/>
            <person name="Reardon M."/>
            <person name="Tsitrin T."/>
            <person name="Vuong H."/>
            <person name="Weaver B."/>
            <person name="Ciecko A."/>
            <person name="Tallon L."/>
            <person name="Jackson J."/>
            <person name="Pai G."/>
            <person name="Aken S.V."/>
            <person name="Utterback T."/>
            <person name="Reidmuller S."/>
            <person name="Feldblyum T."/>
            <person name="Hsiao J."/>
            <person name="Zismann V."/>
            <person name="Iobst S."/>
            <person name="de Vazeille A.R."/>
            <person name="Buell C.R."/>
            <person name="Ying K."/>
            <person name="Li Y."/>
            <person name="Lu T."/>
            <person name="Huang Y."/>
            <person name="Zhao Q."/>
            <person name="Feng Q."/>
            <person name="Zhang L."/>
            <person name="Zhu J."/>
            <person name="Weng Q."/>
            <person name="Mu J."/>
            <person name="Lu Y."/>
            <person name="Fan D."/>
            <person name="Liu Y."/>
            <person name="Guan J."/>
            <person name="Zhang Y."/>
            <person name="Yu S."/>
            <person name="Liu X."/>
            <person name="Zhang Y."/>
            <person name="Hong G."/>
            <person name="Han B."/>
            <person name="Choisne N."/>
            <person name="Demange N."/>
            <person name="Orjeda G."/>
            <person name="Samain S."/>
            <person name="Cattolico L."/>
            <person name="Pelletier E."/>
            <person name="Couloux A."/>
            <person name="Segurens B."/>
            <person name="Wincker P."/>
            <person name="D'Hont A."/>
            <person name="Scarpelli C."/>
            <person name="Weissenbach J."/>
            <person name="Salanoubat M."/>
            <person name="Quetier F."/>
            <person name="Yu Y."/>
            <person name="Kim H.R."/>
            <person name="Rambo T."/>
            <person name="Currie J."/>
            <person name="Collura K."/>
            <person name="Luo M."/>
            <person name="Yang T."/>
            <person name="Ammiraju J.S.S."/>
            <person name="Engler F."/>
            <person name="Soderlund C."/>
            <person name="Wing R.A."/>
            <person name="Palmer L.E."/>
            <person name="de la Bastide M."/>
            <person name="Spiegel L."/>
            <person name="Nascimento L."/>
            <person name="Zutavern T."/>
            <person name="O'Shaughnessy A."/>
            <person name="Dike S."/>
            <person name="Dedhia N."/>
            <person name="Preston R."/>
            <person name="Balija V."/>
            <person name="McCombie W.R."/>
            <person name="Chow T."/>
            <person name="Chen H."/>
            <person name="Chung M."/>
            <person name="Chen C."/>
            <person name="Shaw J."/>
            <person name="Wu H."/>
            <person name="Hsiao K."/>
            <person name="Chao Y."/>
            <person name="Chu M."/>
            <person name="Cheng C."/>
            <person name="Hour A."/>
            <person name="Lee P."/>
            <person name="Lin S."/>
            <person name="Lin Y."/>
            <person name="Liou J."/>
            <person name="Liu S."/>
            <person name="Hsing Y."/>
            <person name="Raghuvanshi S."/>
            <person name="Mohanty A."/>
            <person name="Bharti A.K."/>
            <person name="Gaur A."/>
            <person name="Gupta V."/>
            <person name="Kumar D."/>
            <person name="Ravi V."/>
            <person name="Vij S."/>
            <person name="Kapur A."/>
            <person name="Khurana P."/>
            <person name="Khurana P."/>
            <person name="Khurana J.P."/>
            <person name="Tyagi A.K."/>
            <person name="Gaikwad K."/>
            <person name="Singh A."/>
            <person name="Dalal V."/>
            <person name="Srivastava S."/>
            <person name="Dixit A."/>
            <person name="Pal A.K."/>
            <person name="Ghazi I.A."/>
            <person name="Yadav M."/>
            <person name="Pandit A."/>
            <person name="Bhargava A."/>
            <person name="Sureshbabu K."/>
            <person name="Batra K."/>
            <person name="Sharma T.R."/>
            <person name="Mohapatra T."/>
            <person name="Singh N.K."/>
            <person name="Messing J."/>
            <person name="Nelson A.B."/>
            <person name="Fuks G."/>
            <person name="Kavchok S."/>
            <person name="Keizer G."/>
            <person name="Linton E."/>
            <person name="Llaca V."/>
            <person name="Song R."/>
            <person name="Tanyolac B."/>
            <person name="Young S."/>
            <person name="Ho-Il K."/>
            <person name="Hahn J.H."/>
            <person name="Sangsakoo G."/>
            <person name="Vanavichit A."/>
            <person name="de Mattos Luiz.A.T."/>
            <person name="Zimmer P.D."/>
            <person name="Malone G."/>
            <person name="Dellagostin O."/>
            <person name="de Oliveira A.C."/>
            <person name="Bevan M."/>
            <person name="Bancroft I."/>
            <person name="Minx P."/>
            <person name="Cordum H."/>
            <person name="Wilson R."/>
            <person name="Cheng Z."/>
            <person name="Jin W."/>
            <person name="Jiang J."/>
            <person name="Leong S.A."/>
            <person name="Iwama H."/>
            <person name="Gojobori T."/>
            <person name="Itoh T."/>
            <person name="Niimura Y."/>
            <person name="Fujii Y."/>
            <person name="Habara T."/>
            <person name="Sakai H."/>
            <person name="Sato Y."/>
            <person name="Wilson G."/>
            <person name="Kumar K."/>
            <person name="McCouch S."/>
            <person name="Juretic N."/>
            <person name="Hoen D."/>
            <person name="Wright S."/>
            <person name="Bruskiewich R."/>
            <person name="Bureau T."/>
            <person name="Miyao A."/>
            <person name="Hirochika H."/>
            <person name="Nishikawa T."/>
            <person name="Kadowaki K."/>
            <person name="Sugiura M."/>
            <person name="Burr B."/>
            <person name="Sasaki T."/>
        </authorList>
    </citation>
    <scope>NUCLEOTIDE SEQUENCE [LARGE SCALE GENOMIC DNA]</scope>
    <source>
        <strain evidence="3">cv. Nipponbare</strain>
    </source>
</reference>
<dbReference type="AlphaFoldDB" id="Q8LHY2"/>
<evidence type="ECO:0000256" key="1">
    <source>
        <dbReference type="SAM" id="MobiDB-lite"/>
    </source>
</evidence>
<sequence length="235" mass="24513">MPLTGKACKPAKAAATVPDPGRLGEDLSCFLGKSLIKESDLASLVASGAIAEGQGFVSGEALVPTPGDSVRLGMSYRAGLAPTAELFDAIFTATILSKTVQTAAGPKMMVFGSANFILRPERSTAPSPAESDANDEEEEDERDEEEEEEVVVVEEAAEEDTEGKNYSPGYTPSPDHPETGVASSSSPLRQKDLEGAKTLAAIVGATSRKGTSAAGKRPAKAVTKGFVKIYIQCYI</sequence>
<feature type="compositionally biased region" description="Acidic residues" evidence="1">
    <location>
        <begin position="132"/>
        <end position="161"/>
    </location>
</feature>
<feature type="region of interest" description="Disordered" evidence="1">
    <location>
        <begin position="121"/>
        <end position="195"/>
    </location>
</feature>
<proteinExistence type="predicted"/>
<evidence type="ECO:0000313" key="2">
    <source>
        <dbReference type="EMBL" id="BAC10814.1"/>
    </source>
</evidence>
<organism evidence="2 3">
    <name type="scientific">Oryza sativa subsp. japonica</name>
    <name type="common">Rice</name>
    <dbReference type="NCBI Taxonomy" id="39947"/>
    <lineage>
        <taxon>Eukaryota</taxon>
        <taxon>Viridiplantae</taxon>
        <taxon>Streptophyta</taxon>
        <taxon>Embryophyta</taxon>
        <taxon>Tracheophyta</taxon>
        <taxon>Spermatophyta</taxon>
        <taxon>Magnoliopsida</taxon>
        <taxon>Liliopsida</taxon>
        <taxon>Poales</taxon>
        <taxon>Poaceae</taxon>
        <taxon>BOP clade</taxon>
        <taxon>Oryzoideae</taxon>
        <taxon>Oryzeae</taxon>
        <taxon>Oryzinae</taxon>
        <taxon>Oryza</taxon>
        <taxon>Oryza sativa</taxon>
    </lineage>
</organism>
<reference evidence="3" key="2">
    <citation type="journal article" date="2008" name="Nucleic Acids Res.">
        <title>The rice annotation project database (RAP-DB): 2008 update.</title>
        <authorList>
            <consortium name="The rice annotation project (RAP)"/>
        </authorList>
    </citation>
    <scope>GENOME REANNOTATION</scope>
    <source>
        <strain evidence="3">cv. Nipponbare</strain>
    </source>
</reference>